<organism evidence="2 3">
    <name type="scientific">Triangularia setosa</name>
    <dbReference type="NCBI Taxonomy" id="2587417"/>
    <lineage>
        <taxon>Eukaryota</taxon>
        <taxon>Fungi</taxon>
        <taxon>Dikarya</taxon>
        <taxon>Ascomycota</taxon>
        <taxon>Pezizomycotina</taxon>
        <taxon>Sordariomycetes</taxon>
        <taxon>Sordariomycetidae</taxon>
        <taxon>Sordariales</taxon>
        <taxon>Podosporaceae</taxon>
        <taxon>Triangularia</taxon>
    </lineage>
</organism>
<evidence type="ECO:0000313" key="3">
    <source>
        <dbReference type="Proteomes" id="UP001302321"/>
    </source>
</evidence>
<dbReference type="AlphaFoldDB" id="A0AAN6WE36"/>
<name>A0AAN6WE36_9PEZI</name>
<feature type="compositionally biased region" description="Basic and acidic residues" evidence="1">
    <location>
        <begin position="1"/>
        <end position="10"/>
    </location>
</feature>
<evidence type="ECO:0000256" key="1">
    <source>
        <dbReference type="SAM" id="MobiDB-lite"/>
    </source>
</evidence>
<comment type="caution">
    <text evidence="2">The sequence shown here is derived from an EMBL/GenBank/DDBJ whole genome shotgun (WGS) entry which is preliminary data.</text>
</comment>
<accession>A0AAN6WE36</accession>
<feature type="region of interest" description="Disordered" evidence="1">
    <location>
        <begin position="201"/>
        <end position="221"/>
    </location>
</feature>
<keyword evidence="3" id="KW-1185">Reference proteome</keyword>
<feature type="region of interest" description="Disordered" evidence="1">
    <location>
        <begin position="1"/>
        <end position="20"/>
    </location>
</feature>
<reference evidence="2" key="2">
    <citation type="submission" date="2023-05" db="EMBL/GenBank/DDBJ databases">
        <authorList>
            <consortium name="Lawrence Berkeley National Laboratory"/>
            <person name="Steindorff A."/>
            <person name="Hensen N."/>
            <person name="Bonometti L."/>
            <person name="Westerberg I."/>
            <person name="Brannstrom I.O."/>
            <person name="Guillou S."/>
            <person name="Cros-Aarteil S."/>
            <person name="Calhoun S."/>
            <person name="Haridas S."/>
            <person name="Kuo A."/>
            <person name="Mondo S."/>
            <person name="Pangilinan J."/>
            <person name="Riley R."/>
            <person name="Labutti K."/>
            <person name="Andreopoulos B."/>
            <person name="Lipzen A."/>
            <person name="Chen C."/>
            <person name="Yanf M."/>
            <person name="Daum C."/>
            <person name="Ng V."/>
            <person name="Clum A."/>
            <person name="Ohm R."/>
            <person name="Martin F."/>
            <person name="Silar P."/>
            <person name="Natvig D."/>
            <person name="Lalanne C."/>
            <person name="Gautier V."/>
            <person name="Ament-Velasquez S.L."/>
            <person name="Kruys A."/>
            <person name="Hutchinson M.I."/>
            <person name="Powell A.J."/>
            <person name="Barry K."/>
            <person name="Miller A.N."/>
            <person name="Grigoriev I.V."/>
            <person name="Debuchy R."/>
            <person name="Gladieux P."/>
            <person name="Thoren M.H."/>
            <person name="Johannesson H."/>
        </authorList>
    </citation>
    <scope>NUCLEOTIDE SEQUENCE</scope>
    <source>
        <strain evidence="2">CBS 892.96</strain>
    </source>
</reference>
<proteinExistence type="predicted"/>
<reference evidence="2" key="1">
    <citation type="journal article" date="2023" name="Mol. Phylogenet. Evol.">
        <title>Genome-scale phylogeny and comparative genomics of the fungal order Sordariales.</title>
        <authorList>
            <person name="Hensen N."/>
            <person name="Bonometti L."/>
            <person name="Westerberg I."/>
            <person name="Brannstrom I.O."/>
            <person name="Guillou S."/>
            <person name="Cros-Aarteil S."/>
            <person name="Calhoun S."/>
            <person name="Haridas S."/>
            <person name="Kuo A."/>
            <person name="Mondo S."/>
            <person name="Pangilinan J."/>
            <person name="Riley R."/>
            <person name="LaButti K."/>
            <person name="Andreopoulos B."/>
            <person name="Lipzen A."/>
            <person name="Chen C."/>
            <person name="Yan M."/>
            <person name="Daum C."/>
            <person name="Ng V."/>
            <person name="Clum A."/>
            <person name="Steindorff A."/>
            <person name="Ohm R.A."/>
            <person name="Martin F."/>
            <person name="Silar P."/>
            <person name="Natvig D.O."/>
            <person name="Lalanne C."/>
            <person name="Gautier V."/>
            <person name="Ament-Velasquez S.L."/>
            <person name="Kruys A."/>
            <person name="Hutchinson M.I."/>
            <person name="Powell A.J."/>
            <person name="Barry K."/>
            <person name="Miller A.N."/>
            <person name="Grigoriev I.V."/>
            <person name="Debuchy R."/>
            <person name="Gladieux P."/>
            <person name="Hiltunen Thoren M."/>
            <person name="Johannesson H."/>
        </authorList>
    </citation>
    <scope>NUCLEOTIDE SEQUENCE</scope>
    <source>
        <strain evidence="2">CBS 892.96</strain>
    </source>
</reference>
<protein>
    <submittedName>
        <fullName evidence="2">Uncharacterized protein</fullName>
    </submittedName>
</protein>
<evidence type="ECO:0000313" key="2">
    <source>
        <dbReference type="EMBL" id="KAK4178427.1"/>
    </source>
</evidence>
<sequence length="249" mass="28869">MKLDLDKMRQNGDPIPPKDVNKNGFMVDVQSFASLRDAEADHEWAQNSLDFGLPVRLCHIMQCFNKTVPIYLCKDNHDHTRHNNTCLLRPLVHNYVYSRWFRPYRSEIDWEQFPIMTLESSDPDPNPMTLSIVPSLSTWSCSIACSLFENRVRTFIAEKAAAVNDGSSPSGLPPGPSSTWVNDIAPDKLAAHWYYSEEQGKTERREGELRKDLRKQVEENKKKDAIHAMGIVEWRWNRVNPNDLEDRRR</sequence>
<dbReference type="EMBL" id="MU866139">
    <property type="protein sequence ID" value="KAK4178427.1"/>
    <property type="molecule type" value="Genomic_DNA"/>
</dbReference>
<gene>
    <name evidence="2" type="ORF">QBC36DRAFT_309218</name>
</gene>
<dbReference type="Proteomes" id="UP001302321">
    <property type="component" value="Unassembled WGS sequence"/>
</dbReference>